<dbReference type="GeneID" id="55967715"/>
<organism evidence="3 4">
    <name type="scientific">Geosmithia morbida</name>
    <dbReference type="NCBI Taxonomy" id="1094350"/>
    <lineage>
        <taxon>Eukaryota</taxon>
        <taxon>Fungi</taxon>
        <taxon>Dikarya</taxon>
        <taxon>Ascomycota</taxon>
        <taxon>Pezizomycotina</taxon>
        <taxon>Sordariomycetes</taxon>
        <taxon>Hypocreomycetidae</taxon>
        <taxon>Hypocreales</taxon>
        <taxon>Bionectriaceae</taxon>
        <taxon>Geosmithia</taxon>
    </lineage>
</organism>
<feature type="compositionally biased region" description="Pro residues" evidence="1">
    <location>
        <begin position="90"/>
        <end position="99"/>
    </location>
</feature>
<dbReference type="SMART" id="SM00672">
    <property type="entry name" value="CAP10"/>
    <property type="match status" value="1"/>
</dbReference>
<dbReference type="Proteomes" id="UP000749293">
    <property type="component" value="Unassembled WGS sequence"/>
</dbReference>
<dbReference type="Pfam" id="PF05686">
    <property type="entry name" value="Glyco_transf_90"/>
    <property type="match status" value="1"/>
</dbReference>
<feature type="domain" description="Glycosyl transferase CAP10" evidence="2">
    <location>
        <begin position="422"/>
        <end position="719"/>
    </location>
</feature>
<sequence>MTKIFTPAFPPRRPARYLLLAFAFLTLIYLHRSFSDPSRVALDPLQPVPPPPQSQPPDADPAPILDSSKPGPQSDIFLGDDIDSSEDEQLPPPPPPPAAHDPELDTSKGQSDSPYVVPPNVEPPAIEKPQDLSALRPSSLQRPHFSDEMEEKEEEEEASSGFDSKKTPPPGPEDAHPIDRLVYDAQHVFAELMSKETDNINDAAQAYRKRRGRHPPPGFDKWFHYAQSRHSVIVEDFFDQIYHDLEPFWGLPPATLRKESWDFEMTIHIREGKAVTSSDWFWTVIWLDLIDSIQHLLPDMDIALNPMDEPRIVTPWEDMEKYMIKAKKTVKLPKATKVRSEFQTLPDPAYGDFSTATRKKVFEETNPYWAHVRRGCPPDSLARTTPLQESFADPPNISMANAKPHMYEGFVSNYTMSTELCHQPDLQGLQGILIEPLSTSTTTTLFPLFGGSKLHVNNEILLPAPMYWNEEERFTGGDDHGVSWGNKADHVVWRGVATGGRNRESNWRGFQRHRFVSMNNATEILRAEMGDHEPENFSLPGDKDDAFQYNITAQEADQLAEWVDEWANVGFIDLNCEPPEEDGVCSYTSPHFDIVPGLRMVDQFNSKYLPDLDGNSFSGRYLGFLRSTSLPIKSTLFREWHDSRLLAWKHFVPMDNRYGDYYGLMDYFLGFNGKGGHDSVAKQIAQDGKDWAEKVLRKEDMQIYTLRLLLEYARLLDDDREILGWVEDILRDPSLEKDWSL</sequence>
<protein>
    <submittedName>
        <fullName evidence="3">Pfam:DUF821</fullName>
    </submittedName>
</protein>
<dbReference type="AlphaFoldDB" id="A0A9P4Z417"/>
<name>A0A9P4Z417_9HYPO</name>
<feature type="region of interest" description="Disordered" evidence="1">
    <location>
        <begin position="41"/>
        <end position="177"/>
    </location>
</feature>
<feature type="compositionally biased region" description="Acidic residues" evidence="1">
    <location>
        <begin position="148"/>
        <end position="158"/>
    </location>
</feature>
<dbReference type="PANTHER" id="PTHR12203:SF22">
    <property type="entry name" value="CAPSULE ASSOCIATED PROTEIN"/>
    <property type="match status" value="1"/>
</dbReference>
<evidence type="ECO:0000313" key="4">
    <source>
        <dbReference type="Proteomes" id="UP000749293"/>
    </source>
</evidence>
<feature type="compositionally biased region" description="Acidic residues" evidence="1">
    <location>
        <begin position="78"/>
        <end position="89"/>
    </location>
</feature>
<evidence type="ECO:0000259" key="2">
    <source>
        <dbReference type="SMART" id="SM00672"/>
    </source>
</evidence>
<dbReference type="InterPro" id="IPR006598">
    <property type="entry name" value="CAP10"/>
</dbReference>
<feature type="compositionally biased region" description="Pro residues" evidence="1">
    <location>
        <begin position="46"/>
        <end position="60"/>
    </location>
</feature>
<evidence type="ECO:0000256" key="1">
    <source>
        <dbReference type="SAM" id="MobiDB-lite"/>
    </source>
</evidence>
<gene>
    <name evidence="3" type="ORF">GMORB2_1485</name>
</gene>
<accession>A0A9P4Z417</accession>
<dbReference type="InterPro" id="IPR051091">
    <property type="entry name" value="O-Glucosyltr/Glycosyltrsf_90"/>
</dbReference>
<evidence type="ECO:0000313" key="3">
    <source>
        <dbReference type="EMBL" id="KAF4126239.1"/>
    </source>
</evidence>
<dbReference type="OrthoDB" id="541052at2759"/>
<reference evidence="3" key="1">
    <citation type="submission" date="2020-03" db="EMBL/GenBank/DDBJ databases">
        <title>Site-based positive gene gene selection in Geosmithia morbida across the United States reveals a broad range of putative effectors and factors for local host and environmental adapation.</title>
        <authorList>
            <person name="Onufrak A."/>
            <person name="Murdoch R.W."/>
            <person name="Gazis R."/>
            <person name="Huff M."/>
            <person name="Staton M."/>
            <person name="Klingeman W."/>
            <person name="Hadziabdic D."/>
        </authorList>
    </citation>
    <scope>NUCLEOTIDE SEQUENCE</scope>
    <source>
        <strain evidence="3">1262</strain>
    </source>
</reference>
<comment type="caution">
    <text evidence="3">The sequence shown here is derived from an EMBL/GenBank/DDBJ whole genome shotgun (WGS) entry which is preliminary data.</text>
</comment>
<dbReference type="PANTHER" id="PTHR12203">
    <property type="entry name" value="KDEL LYS-ASP-GLU-LEU CONTAINING - RELATED"/>
    <property type="match status" value="1"/>
</dbReference>
<dbReference type="EMBL" id="JAANYQ010000002">
    <property type="protein sequence ID" value="KAF4126239.1"/>
    <property type="molecule type" value="Genomic_DNA"/>
</dbReference>
<proteinExistence type="predicted"/>
<keyword evidence="4" id="KW-1185">Reference proteome</keyword>
<dbReference type="RefSeq" id="XP_035324891.1">
    <property type="nucleotide sequence ID" value="XM_035463467.1"/>
</dbReference>